<evidence type="ECO:0000313" key="4">
    <source>
        <dbReference type="Proteomes" id="UP000030002"/>
    </source>
</evidence>
<name>A0A0A0J598_9MICO</name>
<feature type="region of interest" description="Disordered" evidence="1">
    <location>
        <begin position="1"/>
        <end position="22"/>
    </location>
</feature>
<organism evidence="3 4">
    <name type="scientific">Knoellia sinensis KCTC 19936</name>
    <dbReference type="NCBI Taxonomy" id="1385520"/>
    <lineage>
        <taxon>Bacteria</taxon>
        <taxon>Bacillati</taxon>
        <taxon>Actinomycetota</taxon>
        <taxon>Actinomycetes</taxon>
        <taxon>Micrococcales</taxon>
        <taxon>Intrasporangiaceae</taxon>
        <taxon>Knoellia</taxon>
    </lineage>
</organism>
<feature type="compositionally biased region" description="Basic and acidic residues" evidence="1">
    <location>
        <begin position="1"/>
        <end position="10"/>
    </location>
</feature>
<evidence type="ECO:0000259" key="2">
    <source>
        <dbReference type="Pfam" id="PF06527"/>
    </source>
</evidence>
<evidence type="ECO:0000256" key="1">
    <source>
        <dbReference type="SAM" id="MobiDB-lite"/>
    </source>
</evidence>
<dbReference type="STRING" id="1385520.N802_04055"/>
<evidence type="ECO:0000313" key="3">
    <source>
        <dbReference type="EMBL" id="KGN31267.1"/>
    </source>
</evidence>
<dbReference type="AlphaFoldDB" id="A0A0A0J598"/>
<sequence>MTTDDVHDAPRPLPLRLEPQPRETLPGYLKRVAVTFSASPAAVVAPISARWATRIRAGRCARSSGIAMTDRTVASTARRLNLTPDEVRAMLASTDEDITIGFDRVPAATFDPATGTATLADQATLGWLVDARFDRFCRACDRQTPDITRLEWRYPWYTICPIHLCLLRPHNPDENADTDFDELLEVQEQFMAIIKGQDSFARLSRRDGFIELNAAVEVLSRVRGGLRLKMTGLVEPWFIARILPDAFTAIETPMDTWPDTVLDLAGAKHPGGALSWALERHGATSPFGLRADLLRYAGQHGQYLGLWAKDIRIPAEHLLLATSEAKVRARTTFPPLLPRELVVPELSDFTPWLSIPQAQRAAGLAALMIVTGDDMRTAGEHQGNQGRHQMALRRTWWNLESRGLLADYFGAVAATAQRLLASTDVPAEASRTSGQRVS</sequence>
<accession>A0A0A0J598</accession>
<dbReference type="Pfam" id="PF06527">
    <property type="entry name" value="TniQ"/>
    <property type="match status" value="1"/>
</dbReference>
<dbReference type="EMBL" id="AVPJ01000012">
    <property type="protein sequence ID" value="KGN31267.1"/>
    <property type="molecule type" value="Genomic_DNA"/>
</dbReference>
<proteinExistence type="predicted"/>
<dbReference type="InterPro" id="IPR009492">
    <property type="entry name" value="TniQ"/>
</dbReference>
<feature type="domain" description="TniQ" evidence="2">
    <location>
        <begin position="14"/>
        <end position="167"/>
    </location>
</feature>
<dbReference type="RefSeq" id="WP_035917534.1">
    <property type="nucleotide sequence ID" value="NZ_AVPJ01000012.1"/>
</dbReference>
<comment type="caution">
    <text evidence="3">The sequence shown here is derived from an EMBL/GenBank/DDBJ whole genome shotgun (WGS) entry which is preliminary data.</text>
</comment>
<keyword evidence="4" id="KW-1185">Reference proteome</keyword>
<gene>
    <name evidence="3" type="ORF">N802_04055</name>
</gene>
<dbReference type="Proteomes" id="UP000030002">
    <property type="component" value="Unassembled WGS sequence"/>
</dbReference>
<dbReference type="OrthoDB" id="3874088at2"/>
<protein>
    <recommendedName>
        <fullName evidence="2">TniQ domain-containing protein</fullName>
    </recommendedName>
</protein>
<reference evidence="3 4" key="1">
    <citation type="submission" date="2013-08" db="EMBL/GenBank/DDBJ databases">
        <title>The genome sequence of Knoellia sinensis.</title>
        <authorList>
            <person name="Zhu W."/>
            <person name="Wang G."/>
        </authorList>
    </citation>
    <scope>NUCLEOTIDE SEQUENCE [LARGE SCALE GENOMIC DNA]</scope>
    <source>
        <strain evidence="3 4">KCTC 19936</strain>
    </source>
</reference>